<evidence type="ECO:0000256" key="4">
    <source>
        <dbReference type="ARBA" id="ARBA00023163"/>
    </source>
</evidence>
<evidence type="ECO:0000256" key="2">
    <source>
        <dbReference type="ARBA" id="ARBA00005510"/>
    </source>
</evidence>
<dbReference type="Gene3D" id="4.10.280.10">
    <property type="entry name" value="Helix-loop-helix DNA-binding domain"/>
    <property type="match status" value="1"/>
</dbReference>
<evidence type="ECO:0000313" key="9">
    <source>
        <dbReference type="Proteomes" id="UP001189122"/>
    </source>
</evidence>
<evidence type="ECO:0000313" key="8">
    <source>
        <dbReference type="EMBL" id="CAA2616323.1"/>
    </source>
</evidence>
<proteinExistence type="inferred from homology"/>
<dbReference type="Pfam" id="PF22754">
    <property type="entry name" value="bHLH-TF_ACT-like_plant"/>
    <property type="match status" value="1"/>
</dbReference>
<dbReference type="InterPro" id="IPR011598">
    <property type="entry name" value="bHLH_dom"/>
</dbReference>
<feature type="region of interest" description="Disordered" evidence="6">
    <location>
        <begin position="1"/>
        <end position="22"/>
    </location>
</feature>
<dbReference type="SUPFAM" id="SSF55021">
    <property type="entry name" value="ACT-like"/>
    <property type="match status" value="1"/>
</dbReference>
<dbReference type="Proteomes" id="UP001189122">
    <property type="component" value="Unassembled WGS sequence"/>
</dbReference>
<evidence type="ECO:0000256" key="1">
    <source>
        <dbReference type="ARBA" id="ARBA00004123"/>
    </source>
</evidence>
<evidence type="ECO:0000259" key="7">
    <source>
        <dbReference type="PROSITE" id="PS50888"/>
    </source>
</evidence>
<comment type="subcellular location">
    <subcellularLocation>
        <location evidence="1">Nucleus</location>
    </subcellularLocation>
</comment>
<protein>
    <recommendedName>
        <fullName evidence="7">BHLH domain-containing protein</fullName>
    </recommendedName>
</protein>
<dbReference type="EMBL" id="CACRZD030000002">
    <property type="protein sequence ID" value="CAA6656005.1"/>
    <property type="molecule type" value="Genomic_DNA"/>
</dbReference>
<keyword evidence="5" id="KW-0539">Nucleus</keyword>
<dbReference type="GO" id="GO:0043565">
    <property type="term" value="F:sequence-specific DNA binding"/>
    <property type="evidence" value="ECO:0007669"/>
    <property type="project" value="TreeGrafter"/>
</dbReference>
<accession>A0A7I8IF48</accession>
<dbReference type="InterPro" id="IPR054502">
    <property type="entry name" value="bHLH-TF_ACT-like_plant"/>
</dbReference>
<comment type="similarity">
    <text evidence="2">Belongs to the bHLH protein family.</text>
</comment>
<dbReference type="PANTHER" id="PTHR31945">
    <property type="entry name" value="TRANSCRIPTION FACTOR SCREAM2-RELATED"/>
    <property type="match status" value="1"/>
</dbReference>
<dbReference type="SMART" id="SM00353">
    <property type="entry name" value="HLH"/>
    <property type="match status" value="1"/>
</dbReference>
<keyword evidence="9" id="KW-1185">Reference proteome</keyword>
<dbReference type="AlphaFoldDB" id="A0A7I8IF48"/>
<dbReference type="GO" id="GO:0003700">
    <property type="term" value="F:DNA-binding transcription factor activity"/>
    <property type="evidence" value="ECO:0007669"/>
    <property type="project" value="TreeGrafter"/>
</dbReference>
<keyword evidence="3" id="KW-0805">Transcription regulation</keyword>
<dbReference type="InterPro" id="IPR036638">
    <property type="entry name" value="HLH_DNA-bd_sf"/>
</dbReference>
<dbReference type="SUPFAM" id="SSF47459">
    <property type="entry name" value="HLH, helix-loop-helix DNA-binding domain"/>
    <property type="match status" value="1"/>
</dbReference>
<organism evidence="8">
    <name type="scientific">Spirodela intermedia</name>
    <name type="common">Intermediate duckweed</name>
    <dbReference type="NCBI Taxonomy" id="51605"/>
    <lineage>
        <taxon>Eukaryota</taxon>
        <taxon>Viridiplantae</taxon>
        <taxon>Streptophyta</taxon>
        <taxon>Embryophyta</taxon>
        <taxon>Tracheophyta</taxon>
        <taxon>Spermatophyta</taxon>
        <taxon>Magnoliopsida</taxon>
        <taxon>Liliopsida</taxon>
        <taxon>Araceae</taxon>
        <taxon>Lemnoideae</taxon>
        <taxon>Spirodela</taxon>
    </lineage>
</organism>
<dbReference type="PANTHER" id="PTHR31945:SF11">
    <property type="entry name" value="TRANSCRIPTION FACTOR ABORTED MICROSPORES"/>
    <property type="match status" value="1"/>
</dbReference>
<reference evidence="8 9" key="1">
    <citation type="submission" date="2019-12" db="EMBL/GenBank/DDBJ databases">
        <authorList>
            <person name="Scholz U."/>
            <person name="Mascher M."/>
            <person name="Fiebig A."/>
        </authorList>
    </citation>
    <scope>NUCLEOTIDE SEQUENCE</scope>
</reference>
<dbReference type="InterPro" id="IPR045865">
    <property type="entry name" value="ACT-like_dom_sf"/>
</dbReference>
<feature type="region of interest" description="Disordered" evidence="6">
    <location>
        <begin position="76"/>
        <end position="98"/>
    </location>
</feature>
<evidence type="ECO:0000256" key="5">
    <source>
        <dbReference type="ARBA" id="ARBA00023242"/>
    </source>
</evidence>
<gene>
    <name evidence="8" type="ORF">SI7747_02002545</name>
</gene>
<dbReference type="PROSITE" id="PS50888">
    <property type="entry name" value="BHLH"/>
    <property type="match status" value="1"/>
</dbReference>
<keyword evidence="4" id="KW-0804">Transcription</keyword>
<dbReference type="InterPro" id="IPR051358">
    <property type="entry name" value="TF_AMS/ICE1/BHLH6-like"/>
</dbReference>
<name>A0A7I8IF48_SPIIN</name>
<evidence type="ECO:0000256" key="6">
    <source>
        <dbReference type="SAM" id="MobiDB-lite"/>
    </source>
</evidence>
<feature type="domain" description="BHLH" evidence="7">
    <location>
        <begin position="16"/>
        <end position="65"/>
    </location>
</feature>
<dbReference type="CDD" id="cd11443">
    <property type="entry name" value="bHLH_AtAMS_like"/>
    <property type="match status" value="1"/>
</dbReference>
<dbReference type="GO" id="GO:0005634">
    <property type="term" value="C:nucleus"/>
    <property type="evidence" value="ECO:0007669"/>
    <property type="project" value="UniProtKB-SubCell"/>
</dbReference>
<dbReference type="Pfam" id="PF00010">
    <property type="entry name" value="HLH"/>
    <property type="match status" value="1"/>
</dbReference>
<dbReference type="EMBL" id="LR743589">
    <property type="protein sequence ID" value="CAA2616323.1"/>
    <property type="molecule type" value="Genomic_DNA"/>
</dbReference>
<evidence type="ECO:0000256" key="3">
    <source>
        <dbReference type="ARBA" id="ARBA00023015"/>
    </source>
</evidence>
<sequence length="183" mass="20633">MDEEEEEQKIGKSARQHSCKNLVAERKRREKLKDRLYILRALVPKISKMDRASILGDAIEFVKDLQNQVKRLQEQLEETNPEEDGGEQGGAGALCNGDNSDENGLPQVEVSQVGSNRFFLKVFCEHRRGGFVRLMEAMTSLGLDIVNVNVTTSEPLVLNVFEVEVINLKSLILSIFSFPKDLK</sequence>
<dbReference type="GO" id="GO:0046983">
    <property type="term" value="F:protein dimerization activity"/>
    <property type="evidence" value="ECO:0007669"/>
    <property type="project" value="InterPro"/>
</dbReference>
<feature type="compositionally biased region" description="Acidic residues" evidence="6">
    <location>
        <begin position="76"/>
        <end position="86"/>
    </location>
</feature>